<accession>A0AAW1W0V3</accession>
<dbReference type="GO" id="GO:0007131">
    <property type="term" value="P:reciprocal meiotic recombination"/>
    <property type="evidence" value="ECO:0007669"/>
    <property type="project" value="TreeGrafter"/>
</dbReference>
<sequence>MSILGPNRLSLNVFISDTGVVGGVLTFKLEGNEIDYSKMGIFGQPIPPFLNLVTDMDTHDASFILFVEKYTIFVSLMEDKFYKDYPYIIITGMGMPNVATRRFMNWISIKFKLPIALVDSDLDGL</sequence>
<evidence type="ECO:0000259" key="1">
    <source>
        <dbReference type="Pfam" id="PF21180"/>
    </source>
</evidence>
<protein>
    <recommendedName>
        <fullName evidence="1">Topoisomerase 6 subunit A/Spo11 TOPRIM domain-containing protein</fullName>
    </recommendedName>
</protein>
<organism evidence="2 3">
    <name type="scientific">Rubus argutus</name>
    <name type="common">Southern blackberry</name>
    <dbReference type="NCBI Taxonomy" id="59490"/>
    <lineage>
        <taxon>Eukaryota</taxon>
        <taxon>Viridiplantae</taxon>
        <taxon>Streptophyta</taxon>
        <taxon>Embryophyta</taxon>
        <taxon>Tracheophyta</taxon>
        <taxon>Spermatophyta</taxon>
        <taxon>Magnoliopsida</taxon>
        <taxon>eudicotyledons</taxon>
        <taxon>Gunneridae</taxon>
        <taxon>Pentapetalae</taxon>
        <taxon>rosids</taxon>
        <taxon>fabids</taxon>
        <taxon>Rosales</taxon>
        <taxon>Rosaceae</taxon>
        <taxon>Rosoideae</taxon>
        <taxon>Rosoideae incertae sedis</taxon>
        <taxon>Rubus</taxon>
    </lineage>
</organism>
<dbReference type="PRINTS" id="PR01550">
    <property type="entry name" value="TOP6AFAMILY"/>
</dbReference>
<evidence type="ECO:0000313" key="2">
    <source>
        <dbReference type="EMBL" id="KAK9912814.1"/>
    </source>
</evidence>
<dbReference type="GO" id="GO:0042138">
    <property type="term" value="P:meiotic DNA double-strand break formation"/>
    <property type="evidence" value="ECO:0007669"/>
    <property type="project" value="TreeGrafter"/>
</dbReference>
<dbReference type="InterPro" id="IPR036078">
    <property type="entry name" value="Spo11/TopoVI_A_sf"/>
</dbReference>
<dbReference type="PANTHER" id="PTHR10848">
    <property type="entry name" value="MEIOTIC RECOMBINATION PROTEIN SPO11"/>
    <property type="match status" value="1"/>
</dbReference>
<dbReference type="AlphaFoldDB" id="A0AAW1W0V3"/>
<dbReference type="EMBL" id="JBEDUW010000007">
    <property type="protein sequence ID" value="KAK9912814.1"/>
    <property type="molecule type" value="Genomic_DNA"/>
</dbReference>
<dbReference type="Gene3D" id="3.40.1360.10">
    <property type="match status" value="1"/>
</dbReference>
<dbReference type="GO" id="GO:0000228">
    <property type="term" value="C:nuclear chromosome"/>
    <property type="evidence" value="ECO:0007669"/>
    <property type="project" value="TreeGrafter"/>
</dbReference>
<evidence type="ECO:0000313" key="3">
    <source>
        <dbReference type="Proteomes" id="UP001457282"/>
    </source>
</evidence>
<reference evidence="2 3" key="1">
    <citation type="journal article" date="2023" name="G3 (Bethesda)">
        <title>A chromosome-length genome assembly and annotation of blackberry (Rubus argutus, cv. 'Hillquist').</title>
        <authorList>
            <person name="Bruna T."/>
            <person name="Aryal R."/>
            <person name="Dudchenko O."/>
            <person name="Sargent D.J."/>
            <person name="Mead D."/>
            <person name="Buti M."/>
            <person name="Cavallini A."/>
            <person name="Hytonen T."/>
            <person name="Andres J."/>
            <person name="Pham M."/>
            <person name="Weisz D."/>
            <person name="Mascagni F."/>
            <person name="Usai G."/>
            <person name="Natali L."/>
            <person name="Bassil N."/>
            <person name="Fernandez G.E."/>
            <person name="Lomsadze A."/>
            <person name="Armour M."/>
            <person name="Olukolu B."/>
            <person name="Poorten T."/>
            <person name="Britton C."/>
            <person name="Davik J."/>
            <person name="Ashrafi H."/>
            <person name="Aiden E.L."/>
            <person name="Borodovsky M."/>
            <person name="Worthington M."/>
        </authorList>
    </citation>
    <scope>NUCLEOTIDE SEQUENCE [LARGE SCALE GENOMIC DNA]</scope>
    <source>
        <strain evidence="2">PI 553951</strain>
    </source>
</reference>
<keyword evidence="3" id="KW-1185">Reference proteome</keyword>
<feature type="domain" description="Topoisomerase 6 subunit A/Spo11 TOPRIM" evidence="1">
    <location>
        <begin position="63"/>
        <end position="124"/>
    </location>
</feature>
<dbReference type="GO" id="GO:0003677">
    <property type="term" value="F:DNA binding"/>
    <property type="evidence" value="ECO:0007669"/>
    <property type="project" value="InterPro"/>
</dbReference>
<dbReference type="PANTHER" id="PTHR10848:SF4">
    <property type="entry name" value="DNA TOPOISOMERASE 6 SUBUNIT A"/>
    <property type="match status" value="1"/>
</dbReference>
<gene>
    <name evidence="2" type="ORF">M0R45_036654</name>
</gene>
<dbReference type="Pfam" id="PF21180">
    <property type="entry name" value="TOP6A-Spo11_Toprim"/>
    <property type="match status" value="1"/>
</dbReference>
<dbReference type="GO" id="GO:0000706">
    <property type="term" value="P:meiotic DNA double-strand break processing"/>
    <property type="evidence" value="ECO:0007669"/>
    <property type="project" value="TreeGrafter"/>
</dbReference>
<dbReference type="SUPFAM" id="SSF56726">
    <property type="entry name" value="DNA topoisomerase IV, alpha subunit"/>
    <property type="match status" value="1"/>
</dbReference>
<name>A0AAW1W0V3_RUBAR</name>
<dbReference type="Proteomes" id="UP001457282">
    <property type="component" value="Unassembled WGS sequence"/>
</dbReference>
<proteinExistence type="predicted"/>
<dbReference type="InterPro" id="IPR034136">
    <property type="entry name" value="TOPRIM_Topo6A/Spo11"/>
</dbReference>
<dbReference type="InterPro" id="IPR002815">
    <property type="entry name" value="Spo11/TopoVI_A"/>
</dbReference>
<comment type="caution">
    <text evidence="2">The sequence shown here is derived from an EMBL/GenBank/DDBJ whole genome shotgun (WGS) entry which is preliminary data.</text>
</comment>
<dbReference type="GO" id="GO:0003918">
    <property type="term" value="F:DNA topoisomerase type II (double strand cut, ATP-hydrolyzing) activity"/>
    <property type="evidence" value="ECO:0007669"/>
    <property type="project" value="InterPro"/>
</dbReference>